<proteinExistence type="predicted"/>
<feature type="region of interest" description="Disordered" evidence="1">
    <location>
        <begin position="1"/>
        <end position="21"/>
    </location>
</feature>
<keyword evidence="3" id="KW-1185">Reference proteome</keyword>
<dbReference type="Proteomes" id="UP000727407">
    <property type="component" value="Unassembled WGS sequence"/>
</dbReference>
<name>A0A8J5C9G8_CLAMG</name>
<sequence length="61" mass="6778">MPRTSSALNKPTKDGGIHTGDLPMHTGARLFGNFSQFPKTYWLLDHSLTRLLLSPLVSLQI</sequence>
<dbReference type="AlphaFoldDB" id="A0A8J5C9G8"/>
<evidence type="ECO:0000313" key="3">
    <source>
        <dbReference type="Proteomes" id="UP000727407"/>
    </source>
</evidence>
<accession>A0A8J5C9G8</accession>
<dbReference type="EMBL" id="QNUK01000001">
    <property type="protein sequence ID" value="KAF5909954.1"/>
    <property type="molecule type" value="Genomic_DNA"/>
</dbReference>
<comment type="caution">
    <text evidence="2">The sequence shown here is derived from an EMBL/GenBank/DDBJ whole genome shotgun (WGS) entry which is preliminary data.</text>
</comment>
<gene>
    <name evidence="2" type="ORF">DAT39_000154</name>
</gene>
<organism evidence="2 3">
    <name type="scientific">Clarias magur</name>
    <name type="common">Asian catfish</name>
    <name type="synonym">Macropteronotus magur</name>
    <dbReference type="NCBI Taxonomy" id="1594786"/>
    <lineage>
        <taxon>Eukaryota</taxon>
        <taxon>Metazoa</taxon>
        <taxon>Chordata</taxon>
        <taxon>Craniata</taxon>
        <taxon>Vertebrata</taxon>
        <taxon>Euteleostomi</taxon>
        <taxon>Actinopterygii</taxon>
        <taxon>Neopterygii</taxon>
        <taxon>Teleostei</taxon>
        <taxon>Ostariophysi</taxon>
        <taxon>Siluriformes</taxon>
        <taxon>Clariidae</taxon>
        <taxon>Clarias</taxon>
    </lineage>
</organism>
<protein>
    <submittedName>
        <fullName evidence="2">Uncharacterized protein</fullName>
    </submittedName>
</protein>
<evidence type="ECO:0000313" key="2">
    <source>
        <dbReference type="EMBL" id="KAF5909954.1"/>
    </source>
</evidence>
<evidence type="ECO:0000256" key="1">
    <source>
        <dbReference type="SAM" id="MobiDB-lite"/>
    </source>
</evidence>
<reference evidence="2" key="1">
    <citation type="submission" date="2020-07" db="EMBL/GenBank/DDBJ databases">
        <title>Clarias magur genome sequencing, assembly and annotation.</title>
        <authorList>
            <person name="Kushwaha B."/>
            <person name="Kumar R."/>
            <person name="Das P."/>
            <person name="Joshi C.G."/>
            <person name="Kumar D."/>
            <person name="Nagpure N.S."/>
            <person name="Pandey M."/>
            <person name="Agarwal S."/>
            <person name="Srivastava S."/>
            <person name="Singh M."/>
            <person name="Sahoo L."/>
            <person name="Jayasankar P."/>
            <person name="Meher P.K."/>
            <person name="Koringa P.G."/>
            <person name="Iquebal M.A."/>
            <person name="Das S.P."/>
            <person name="Bit A."/>
            <person name="Patnaik S."/>
            <person name="Patel N."/>
            <person name="Shah T.M."/>
            <person name="Hinsu A."/>
            <person name="Jena J.K."/>
        </authorList>
    </citation>
    <scope>NUCLEOTIDE SEQUENCE</scope>
    <source>
        <strain evidence="2">CIFAMagur01</strain>
        <tissue evidence="2">Testis</tissue>
    </source>
</reference>